<gene>
    <name evidence="3" type="ORF">ODALV1_LOCUS2259</name>
</gene>
<feature type="coiled-coil region" evidence="1">
    <location>
        <begin position="34"/>
        <end position="61"/>
    </location>
</feature>
<proteinExistence type="predicted"/>
<dbReference type="EMBL" id="CAXLJM020000007">
    <property type="protein sequence ID" value="CAL8072636.1"/>
    <property type="molecule type" value="Genomic_DNA"/>
</dbReference>
<keyword evidence="4" id="KW-1185">Reference proteome</keyword>
<dbReference type="Proteomes" id="UP001642540">
    <property type="component" value="Unassembled WGS sequence"/>
</dbReference>
<evidence type="ECO:0008006" key="5">
    <source>
        <dbReference type="Google" id="ProtNLM"/>
    </source>
</evidence>
<feature type="coiled-coil region" evidence="1">
    <location>
        <begin position="212"/>
        <end position="296"/>
    </location>
</feature>
<organism evidence="3 4">
    <name type="scientific">Orchesella dallaii</name>
    <dbReference type="NCBI Taxonomy" id="48710"/>
    <lineage>
        <taxon>Eukaryota</taxon>
        <taxon>Metazoa</taxon>
        <taxon>Ecdysozoa</taxon>
        <taxon>Arthropoda</taxon>
        <taxon>Hexapoda</taxon>
        <taxon>Collembola</taxon>
        <taxon>Entomobryomorpha</taxon>
        <taxon>Entomobryoidea</taxon>
        <taxon>Orchesellidae</taxon>
        <taxon>Orchesellinae</taxon>
        <taxon>Orchesella</taxon>
    </lineage>
</organism>
<keyword evidence="1" id="KW-0175">Coiled coil</keyword>
<feature type="region of interest" description="Disordered" evidence="2">
    <location>
        <begin position="392"/>
        <end position="476"/>
    </location>
</feature>
<comment type="caution">
    <text evidence="3">The sequence shown here is derived from an EMBL/GenBank/DDBJ whole genome shotgun (WGS) entry which is preliminary data.</text>
</comment>
<feature type="compositionally biased region" description="Low complexity" evidence="2">
    <location>
        <begin position="393"/>
        <end position="402"/>
    </location>
</feature>
<evidence type="ECO:0000313" key="3">
    <source>
        <dbReference type="EMBL" id="CAL8072636.1"/>
    </source>
</evidence>
<evidence type="ECO:0000313" key="4">
    <source>
        <dbReference type="Proteomes" id="UP001642540"/>
    </source>
</evidence>
<sequence>MEAALSNVQDCLESTLTELKETKELMQLKMYSFAEEKESLRQTHEETVNDLTKRLEELNMSMTEKVSCFGEEKSKLISDHLDAISKVQTDLQLKSEELQVEKQEYEKIKAILVDVQAKYESTSSELTSTKELMNKTIVSFENEKAVLTSNNKQTVDDVTKQLTDLRILLEENSASFTKEKSALVTQHDEAIATVRLDLEVCKEELQIEKTSRSEVQNALNELQGQYDSTMKQLADIKEEMAAKVSSHTKERELLISDHKEAMESLEQEYKQCKAELQAMHNRLVEQKKAISKLVDETNSRPIILPSSKDPKKGVRQPISASQDRLEVPPMVYKPLNRSTPSTPGRPRISAPVVLGVESPKSRGILKRPSDSTIGDKSKNVSFGPTYVTDFHISSSSDTETSSGEVYRPTKDPNVGKRMRLTKSKKDKDVNEEFEVPEEYEKPVQQGKETKEKQQRRFFRNNVTIPKGSAVNSQSAS</sequence>
<evidence type="ECO:0000256" key="1">
    <source>
        <dbReference type="SAM" id="Coils"/>
    </source>
</evidence>
<name>A0ABP1PPG6_9HEXA</name>
<evidence type="ECO:0000256" key="2">
    <source>
        <dbReference type="SAM" id="MobiDB-lite"/>
    </source>
</evidence>
<accession>A0ABP1PPG6</accession>
<feature type="region of interest" description="Disordered" evidence="2">
    <location>
        <begin position="301"/>
        <end position="320"/>
    </location>
</feature>
<protein>
    <recommendedName>
        <fullName evidence="5">Synaptonemal complex protein 1</fullName>
    </recommendedName>
</protein>
<reference evidence="3 4" key="1">
    <citation type="submission" date="2024-08" db="EMBL/GenBank/DDBJ databases">
        <authorList>
            <person name="Cucini C."/>
            <person name="Frati F."/>
        </authorList>
    </citation>
    <scope>NUCLEOTIDE SEQUENCE [LARGE SCALE GENOMIC DNA]</scope>
</reference>